<dbReference type="EMBL" id="FUWL01000005">
    <property type="protein sequence ID" value="SJZ42577.1"/>
    <property type="molecule type" value="Genomic_DNA"/>
</dbReference>
<dbReference type="InterPro" id="IPR012340">
    <property type="entry name" value="NA-bd_OB-fold"/>
</dbReference>
<evidence type="ECO:0000313" key="1">
    <source>
        <dbReference type="EMBL" id="SJZ42577.1"/>
    </source>
</evidence>
<gene>
    <name evidence="1" type="ORF">SAMN02745205_00759</name>
</gene>
<dbReference type="InterPro" id="IPR021474">
    <property type="entry name" value="DUF3127"/>
</dbReference>
<name>A0A1T4KJM2_PORCN</name>
<dbReference type="Gene3D" id="2.40.50.140">
    <property type="entry name" value="Nucleic acid-binding proteins"/>
    <property type="match status" value="1"/>
</dbReference>
<protein>
    <recommendedName>
        <fullName evidence="3">DUF3127 domain-containing protein</fullName>
    </recommendedName>
</protein>
<dbReference type="Pfam" id="PF11325">
    <property type="entry name" value="DUF3127"/>
    <property type="match status" value="1"/>
</dbReference>
<dbReference type="Proteomes" id="UP000189956">
    <property type="component" value="Unassembled WGS sequence"/>
</dbReference>
<evidence type="ECO:0000313" key="2">
    <source>
        <dbReference type="Proteomes" id="UP000189956"/>
    </source>
</evidence>
<dbReference type="AlphaFoldDB" id="A0A1T4KJM2"/>
<dbReference type="SUPFAM" id="SSF50249">
    <property type="entry name" value="Nucleic acid-binding proteins"/>
    <property type="match status" value="1"/>
</dbReference>
<dbReference type="RefSeq" id="WP_025839139.1">
    <property type="nucleotide sequence ID" value="NZ_FUWL01000005.1"/>
</dbReference>
<sequence length="95" mass="11240">MIEVKGVVKEVYKRTFVLTRDGRELKKREFTIEPDDDSDGEVYFVLFPTMWYDPVDDIKTGDRVKVVFSARSRKYNGKYYTTLTAKKVEKMVEDK</sequence>
<accession>A0A1T4KJM2</accession>
<evidence type="ECO:0008006" key="3">
    <source>
        <dbReference type="Google" id="ProtNLM"/>
    </source>
</evidence>
<organism evidence="1 2">
    <name type="scientific">Porphyromonas cangingivalis</name>
    <dbReference type="NCBI Taxonomy" id="36874"/>
    <lineage>
        <taxon>Bacteria</taxon>
        <taxon>Pseudomonadati</taxon>
        <taxon>Bacteroidota</taxon>
        <taxon>Bacteroidia</taxon>
        <taxon>Bacteroidales</taxon>
        <taxon>Porphyromonadaceae</taxon>
        <taxon>Porphyromonas</taxon>
    </lineage>
</organism>
<proteinExistence type="predicted"/>
<reference evidence="1 2" key="1">
    <citation type="submission" date="2017-02" db="EMBL/GenBank/DDBJ databases">
        <authorList>
            <person name="Peterson S.W."/>
        </authorList>
    </citation>
    <scope>NUCLEOTIDE SEQUENCE [LARGE SCALE GENOMIC DNA]</scope>
    <source>
        <strain evidence="1 2">ATCC 700135</strain>
    </source>
</reference>